<dbReference type="GeneID" id="87953314"/>
<evidence type="ECO:0000256" key="1">
    <source>
        <dbReference type="SAM" id="MobiDB-lite"/>
    </source>
</evidence>
<organism evidence="2 3">
    <name type="scientific">Kwoniella shivajii</name>
    <dbReference type="NCBI Taxonomy" id="564305"/>
    <lineage>
        <taxon>Eukaryota</taxon>
        <taxon>Fungi</taxon>
        <taxon>Dikarya</taxon>
        <taxon>Basidiomycota</taxon>
        <taxon>Agaricomycotina</taxon>
        <taxon>Tremellomycetes</taxon>
        <taxon>Tremellales</taxon>
        <taxon>Cryptococcaceae</taxon>
        <taxon>Kwoniella</taxon>
    </lineage>
</organism>
<name>A0ABZ1CR82_9TREE</name>
<proteinExistence type="predicted"/>
<gene>
    <name evidence="2" type="ORF">IL334_001183</name>
</gene>
<feature type="region of interest" description="Disordered" evidence="1">
    <location>
        <begin position="367"/>
        <end position="440"/>
    </location>
</feature>
<evidence type="ECO:0000313" key="2">
    <source>
        <dbReference type="EMBL" id="WRT64252.1"/>
    </source>
</evidence>
<protein>
    <submittedName>
        <fullName evidence="2">Uncharacterized protein</fullName>
    </submittedName>
</protein>
<dbReference type="Proteomes" id="UP001329825">
    <property type="component" value="Chromosome 1"/>
</dbReference>
<accession>A0ABZ1CR82</accession>
<evidence type="ECO:0000313" key="3">
    <source>
        <dbReference type="Proteomes" id="UP001329825"/>
    </source>
</evidence>
<sequence length="440" mass="48993">MSLRDANCYALTLNQSKIDPSVIELTESFGPANPGNNVEARYARVRDKKDEEAYSSVIYDVLTGARLASVGYTVEKAKTRMLQLHGPDEDIPFEYTGKLSFEWTFEFEGNKYRWTREVYGKDYICSIDRKPDPRVEVCLARETTSKGPGRIQILHYNIDRFRNEIRDVRGLETILIASLLCLLDAAEDRNTPTRTSSGSSKLVKAPDPSIEKGVPPVPPRPQRVISEDDFEPENPNELIISMTSDSDENIAKANNLLEDPHVLFIVIRTKTAEAAQRALEVSLGVTRYRHHENLADLHQYVIEEEIFEGKTSITSSLGPRSGSGSKVINLNDESPVPKTPPATGKKQWSPPPNIAIYLSTIELPDLKPGRREHLKHVSSSSSNKDTNKATDIPPIPSTISSQYLNAPLPTAAPNESPSSSQHTNPSKRTSSFGRLFRTHS</sequence>
<feature type="compositionally biased region" description="Polar residues" evidence="1">
    <location>
        <begin position="413"/>
        <end position="432"/>
    </location>
</feature>
<dbReference type="RefSeq" id="XP_062788992.1">
    <property type="nucleotide sequence ID" value="XM_062932941.1"/>
</dbReference>
<feature type="region of interest" description="Disordered" evidence="1">
    <location>
        <begin position="313"/>
        <end position="351"/>
    </location>
</feature>
<feature type="compositionally biased region" description="Polar residues" evidence="1">
    <location>
        <begin position="313"/>
        <end position="332"/>
    </location>
</feature>
<dbReference type="EMBL" id="CP141881">
    <property type="protein sequence ID" value="WRT64252.1"/>
    <property type="molecule type" value="Genomic_DNA"/>
</dbReference>
<feature type="region of interest" description="Disordered" evidence="1">
    <location>
        <begin position="189"/>
        <end position="230"/>
    </location>
</feature>
<keyword evidence="3" id="KW-1185">Reference proteome</keyword>
<reference evidence="2 3" key="1">
    <citation type="submission" date="2024-01" db="EMBL/GenBank/DDBJ databases">
        <title>Comparative genomics of Cryptococcus and Kwoniella reveals pathogenesis evolution and contrasting modes of karyotype evolution via chromosome fusion or intercentromeric recombination.</title>
        <authorList>
            <person name="Coelho M.A."/>
            <person name="David-Palma M."/>
            <person name="Shea T."/>
            <person name="Bowers K."/>
            <person name="McGinley-Smith S."/>
            <person name="Mohammad A.W."/>
            <person name="Gnirke A."/>
            <person name="Yurkov A.M."/>
            <person name="Nowrousian M."/>
            <person name="Sun S."/>
            <person name="Cuomo C.A."/>
            <person name="Heitman J."/>
        </authorList>
    </citation>
    <scope>NUCLEOTIDE SEQUENCE [LARGE SCALE GENOMIC DNA]</scope>
    <source>
        <strain evidence="2">CBS 11374</strain>
    </source>
</reference>